<dbReference type="EMBL" id="JAOQJQ010000005">
    <property type="protein sequence ID" value="MCU6763208.1"/>
    <property type="molecule type" value="Genomic_DNA"/>
</dbReference>
<evidence type="ECO:0000256" key="5">
    <source>
        <dbReference type="ARBA" id="ARBA00022723"/>
    </source>
</evidence>
<dbReference type="RefSeq" id="WP_158425845.1">
    <property type="nucleotide sequence ID" value="NZ_JAOQJQ010000005.1"/>
</dbReference>
<comment type="caution">
    <text evidence="11">The sequence shown here is derived from an EMBL/GenBank/DDBJ whole genome shotgun (WGS) entry which is preliminary data.</text>
</comment>
<keyword evidence="6 9" id="KW-0378">Hydrolase</keyword>
<dbReference type="GO" id="GO:0004177">
    <property type="term" value="F:aminopeptidase activity"/>
    <property type="evidence" value="ECO:0007669"/>
    <property type="project" value="UniProtKB-KW"/>
</dbReference>
<evidence type="ECO:0000313" key="11">
    <source>
        <dbReference type="EMBL" id="MCU6763208.1"/>
    </source>
</evidence>
<evidence type="ECO:0000256" key="8">
    <source>
        <dbReference type="ARBA" id="ARBA00023049"/>
    </source>
</evidence>
<evidence type="ECO:0000256" key="7">
    <source>
        <dbReference type="ARBA" id="ARBA00022833"/>
    </source>
</evidence>
<protein>
    <recommendedName>
        <fullName evidence="10">M18 family aminopeptidase</fullName>
        <ecNumber evidence="10">3.4.11.-</ecNumber>
    </recommendedName>
</protein>
<evidence type="ECO:0000256" key="3">
    <source>
        <dbReference type="ARBA" id="ARBA00022438"/>
    </source>
</evidence>
<dbReference type="NCBIfam" id="NF002759">
    <property type="entry name" value="PRK02813.1"/>
    <property type="match status" value="1"/>
</dbReference>
<reference evidence="11 12" key="1">
    <citation type="journal article" date="2021" name="ISME Commun">
        <title>Automated analysis of genomic sequences facilitates high-throughput and comprehensive description of bacteria.</title>
        <authorList>
            <person name="Hitch T.C.A."/>
        </authorList>
    </citation>
    <scope>NUCLEOTIDE SEQUENCE [LARGE SCALE GENOMIC DNA]</scope>
    <source>
        <strain evidence="11 12">Sanger_109</strain>
    </source>
</reference>
<dbReference type="Gene3D" id="2.30.250.10">
    <property type="entry name" value="Aminopeptidase i, Domain 2"/>
    <property type="match status" value="1"/>
</dbReference>
<dbReference type="InterPro" id="IPR023358">
    <property type="entry name" value="Peptidase_M18_dom2"/>
</dbReference>
<gene>
    <name evidence="11" type="ORF">OCV88_12875</name>
</gene>
<comment type="cofactor">
    <cofactor evidence="1 10">
        <name>Zn(2+)</name>
        <dbReference type="ChEBI" id="CHEBI:29105"/>
    </cofactor>
</comment>
<keyword evidence="8 9" id="KW-0482">Metalloprotease</keyword>
<name>A0ABT2TLW5_9FIRM</name>
<proteinExistence type="inferred from homology"/>
<dbReference type="InterPro" id="IPR001948">
    <property type="entry name" value="Peptidase_M18"/>
</dbReference>
<evidence type="ECO:0000256" key="10">
    <source>
        <dbReference type="RuleBase" id="RU004387"/>
    </source>
</evidence>
<dbReference type="SUPFAM" id="SSF101821">
    <property type="entry name" value="Aminopeptidase/glucanase lid domain"/>
    <property type="match status" value="1"/>
</dbReference>
<keyword evidence="3 9" id="KW-0031">Aminopeptidase</keyword>
<evidence type="ECO:0000313" key="12">
    <source>
        <dbReference type="Proteomes" id="UP001652442"/>
    </source>
</evidence>
<keyword evidence="5 9" id="KW-0479">Metal-binding</keyword>
<organism evidence="11 12">
    <name type="scientific">Brotonthovivens ammoniilytica</name>
    <dbReference type="NCBI Taxonomy" id="2981725"/>
    <lineage>
        <taxon>Bacteria</taxon>
        <taxon>Bacillati</taxon>
        <taxon>Bacillota</taxon>
        <taxon>Clostridia</taxon>
        <taxon>Lachnospirales</taxon>
        <taxon>Lachnospiraceae</taxon>
        <taxon>Brotonthovivens</taxon>
    </lineage>
</organism>
<keyword evidence="7 9" id="KW-0862">Zinc</keyword>
<dbReference type="PANTHER" id="PTHR28570:SF3">
    <property type="entry name" value="ASPARTYL AMINOPEPTIDASE"/>
    <property type="match status" value="1"/>
</dbReference>
<keyword evidence="4 9" id="KW-0645">Protease</keyword>
<evidence type="ECO:0000256" key="9">
    <source>
        <dbReference type="RuleBase" id="RU004386"/>
    </source>
</evidence>
<dbReference type="SUPFAM" id="SSF53187">
    <property type="entry name" value="Zn-dependent exopeptidases"/>
    <property type="match status" value="1"/>
</dbReference>
<dbReference type="Pfam" id="PF02127">
    <property type="entry name" value="Peptidase_M18"/>
    <property type="match status" value="1"/>
</dbReference>
<dbReference type="Gene3D" id="3.40.630.10">
    <property type="entry name" value="Zn peptidases"/>
    <property type="match status" value="1"/>
</dbReference>
<dbReference type="PRINTS" id="PR00932">
    <property type="entry name" value="AMINO1PTASE"/>
</dbReference>
<dbReference type="Proteomes" id="UP001652442">
    <property type="component" value="Unassembled WGS sequence"/>
</dbReference>
<evidence type="ECO:0000256" key="4">
    <source>
        <dbReference type="ARBA" id="ARBA00022670"/>
    </source>
</evidence>
<dbReference type="PANTHER" id="PTHR28570">
    <property type="entry name" value="ASPARTYL AMINOPEPTIDASE"/>
    <property type="match status" value="1"/>
</dbReference>
<sequence length="436" mass="48131">MEDLTYKSLMGLLKKSVSPYHTVIEAQKRLKESGFKQLPASGRWELQPNGKYFVEYHGSTMFAFTIGEAYNGPRMLRIAAAHTDFPGLVIKSRPDLEREGYRQLNVEVYGGAILNTWLDRPLSAAGKVMLRSENIWEPEVRYVNFEEPFLTIPNLAIHMNREVNKGIELNRQTDLLPVMGLAGEYSDKECFLHVLAEHLNVEKEEILEYDLRLYCAEPPVMLGSHKELISSPHLDNTTSVEALLEAVTAAGQDRQPDGIRLIALFDHEEIGSRTKQGAASMLMPLVIKKIAAGALHLQQSFSVSEETLLEDAMMLSVDVAHGVHPNYSGKMDLTNHPVLGGGFCIKEASSQSYATDCGAIAVLKQICEAGGIPYQTFVNRSDQPGGGTLGSAASSFLPIPVVDIGIPLLAMHSARELMGRKDMKALSDCVRLFFNL</sequence>
<comment type="similarity">
    <text evidence="2 9">Belongs to the peptidase M18 family.</text>
</comment>
<evidence type="ECO:0000256" key="1">
    <source>
        <dbReference type="ARBA" id="ARBA00001947"/>
    </source>
</evidence>
<evidence type="ECO:0000256" key="2">
    <source>
        <dbReference type="ARBA" id="ARBA00008290"/>
    </source>
</evidence>
<accession>A0ABT2TLW5</accession>
<keyword evidence="12" id="KW-1185">Reference proteome</keyword>
<evidence type="ECO:0000256" key="6">
    <source>
        <dbReference type="ARBA" id="ARBA00022801"/>
    </source>
</evidence>
<dbReference type="EC" id="3.4.11.-" evidence="10"/>